<evidence type="ECO:0000313" key="2">
    <source>
        <dbReference type="EMBL" id="KPM08593.1"/>
    </source>
</evidence>
<name>A0A132ACE2_SARSC</name>
<gene>
    <name evidence="2" type="ORF">QR98_0071150</name>
</gene>
<dbReference type="Proteomes" id="UP000616769">
    <property type="component" value="Unassembled WGS sequence"/>
</dbReference>
<accession>A0A132ACE2</accession>
<feature type="region of interest" description="Disordered" evidence="1">
    <location>
        <begin position="536"/>
        <end position="557"/>
    </location>
</feature>
<dbReference type="VEuPathDB" id="VectorBase:SSCA005339"/>
<evidence type="ECO:0000256" key="1">
    <source>
        <dbReference type="SAM" id="MobiDB-lite"/>
    </source>
</evidence>
<organism evidence="2 3">
    <name type="scientific">Sarcoptes scabiei</name>
    <name type="common">Itch mite</name>
    <name type="synonym">Acarus scabiei</name>
    <dbReference type="NCBI Taxonomy" id="52283"/>
    <lineage>
        <taxon>Eukaryota</taxon>
        <taxon>Metazoa</taxon>
        <taxon>Ecdysozoa</taxon>
        <taxon>Arthropoda</taxon>
        <taxon>Chelicerata</taxon>
        <taxon>Arachnida</taxon>
        <taxon>Acari</taxon>
        <taxon>Acariformes</taxon>
        <taxon>Sarcoptiformes</taxon>
        <taxon>Astigmata</taxon>
        <taxon>Psoroptidia</taxon>
        <taxon>Sarcoptoidea</taxon>
        <taxon>Sarcoptidae</taxon>
        <taxon>Sarcoptinae</taxon>
        <taxon>Sarcoptes</taxon>
    </lineage>
</organism>
<feature type="compositionally biased region" description="Basic and acidic residues" evidence="1">
    <location>
        <begin position="430"/>
        <end position="442"/>
    </location>
</feature>
<proteinExistence type="predicted"/>
<comment type="caution">
    <text evidence="2">The sequence shown here is derived from an EMBL/GenBank/DDBJ whole genome shotgun (WGS) entry which is preliminary data.</text>
</comment>
<feature type="region of interest" description="Disordered" evidence="1">
    <location>
        <begin position="1"/>
        <end position="28"/>
    </location>
</feature>
<evidence type="ECO:0000313" key="3">
    <source>
        <dbReference type="Proteomes" id="UP000616769"/>
    </source>
</evidence>
<sequence>MNGLWKQIPNSKQKVSSSVKKRKLGDKKSRIKKKYDVKHFDRKITRKLMSKPEFSELSSKHAISLKEVRKHNRQRLKEELDRYDPYIKRFRKAQQITFAIESEDENDDSPTLAMVRDKMMAEAAKSFNVTLPIISDDQELLSELSDSESVILRNDMQETIDLTNGMDELVNEQDEQNTQRKNSNCNKIMFNESGIKHTNPRNDLENPDAEKGPEIFYDLVNEIDNLTPSDGDEIFYDTVDEISNFTSKNVNKVPSYAQDLFYPDFDRDPVLKDEKCEILTTDDDRPPEFKIPIDKHGNIFLNMHNHFVYRDAYDDIKSYNQNFNRNASNFIIKPKLSMRQPTKVCLKFFDFLSKSFFQLQIKDTPFNPESFNDVKITFDINKCNENKSREKNLPKTDQIDASITSDGIEIAVDDNECVEMNLRNRKKVASKTEPKNSRDYSKSKTSKKNVRNDEEEDEIDVNDLITNGYDKIEDFVSQKDSRKAQDSSLSEESEVNDSEIKKIFSIEKKTKRSGSFPKFEPGKWIVSCDGIKSDESHRSQQCDLSEEKKSQQKKSSRISSVIFLNPKQKQQQTKQYKPIGSLFNPETVFKSLCQPETIIKMGQVIKPMRLSNFNLQTNQKKSAQKALPLSFYKKCHRK</sequence>
<reference evidence="2 3" key="1">
    <citation type="journal article" date="2015" name="Parasit. Vectors">
        <title>Draft genome of the scabies mite.</title>
        <authorList>
            <person name="Rider S.D.Jr."/>
            <person name="Morgan M.S."/>
            <person name="Arlian L.G."/>
        </authorList>
    </citation>
    <scope>NUCLEOTIDE SEQUENCE [LARGE SCALE GENOMIC DNA]</scope>
    <source>
        <strain evidence="2">Arlian Lab</strain>
    </source>
</reference>
<feature type="compositionally biased region" description="Basic residues" evidence="1">
    <location>
        <begin position="19"/>
        <end position="28"/>
    </location>
</feature>
<protein>
    <submittedName>
        <fullName evidence="2">Uncharacterized protein</fullName>
    </submittedName>
</protein>
<dbReference type="EMBL" id="JXLN01012531">
    <property type="protein sequence ID" value="KPM08593.1"/>
    <property type="molecule type" value="Genomic_DNA"/>
</dbReference>
<feature type="compositionally biased region" description="Basic and acidic residues" evidence="1">
    <location>
        <begin position="536"/>
        <end position="550"/>
    </location>
</feature>
<feature type="region of interest" description="Disordered" evidence="1">
    <location>
        <begin position="423"/>
        <end position="462"/>
    </location>
</feature>
<dbReference type="AlphaFoldDB" id="A0A132ACE2"/>